<evidence type="ECO:0000313" key="2">
    <source>
        <dbReference type="EMBL" id="RFP79353.1"/>
    </source>
</evidence>
<keyword evidence="1" id="KW-1133">Transmembrane helix</keyword>
<dbReference type="EMBL" id="QVLS01000005">
    <property type="protein sequence ID" value="RFP79353.1"/>
    <property type="molecule type" value="Genomic_DNA"/>
</dbReference>
<dbReference type="RefSeq" id="WP_116958780.1">
    <property type="nucleotide sequence ID" value="NZ_QVLS01000005.1"/>
</dbReference>
<evidence type="ECO:0000256" key="1">
    <source>
        <dbReference type="SAM" id="Phobius"/>
    </source>
</evidence>
<keyword evidence="1" id="KW-0472">Membrane</keyword>
<keyword evidence="3" id="KW-1185">Reference proteome</keyword>
<comment type="caution">
    <text evidence="2">The sequence shown here is derived from an EMBL/GenBank/DDBJ whole genome shotgun (WGS) entry which is preliminary data.</text>
</comment>
<dbReference type="AlphaFoldDB" id="A0A372EKA7"/>
<accession>A0A372EKA7</accession>
<organism evidence="2 3">
    <name type="scientific">Hydrogenophaga borbori</name>
    <dbReference type="NCBI Taxonomy" id="2294117"/>
    <lineage>
        <taxon>Bacteria</taxon>
        <taxon>Pseudomonadati</taxon>
        <taxon>Pseudomonadota</taxon>
        <taxon>Betaproteobacteria</taxon>
        <taxon>Burkholderiales</taxon>
        <taxon>Comamonadaceae</taxon>
        <taxon>Hydrogenophaga</taxon>
    </lineage>
</organism>
<gene>
    <name evidence="2" type="ORF">DY262_10285</name>
</gene>
<evidence type="ECO:0000313" key="3">
    <source>
        <dbReference type="Proteomes" id="UP000261931"/>
    </source>
</evidence>
<proteinExistence type="predicted"/>
<sequence length="62" mass="7001">MPRDPDALFKTVLQVLAILGLMGLLAMVFHKAFADLALLWQQHPGSDFWPAFVRYLFKNLAG</sequence>
<dbReference type="Proteomes" id="UP000261931">
    <property type="component" value="Unassembled WGS sequence"/>
</dbReference>
<protein>
    <submittedName>
        <fullName evidence="2">Uncharacterized protein</fullName>
    </submittedName>
</protein>
<feature type="transmembrane region" description="Helical" evidence="1">
    <location>
        <begin position="12"/>
        <end position="29"/>
    </location>
</feature>
<reference evidence="2 3" key="1">
    <citation type="submission" date="2018-08" db="EMBL/GenBank/DDBJ databases">
        <title>Hydrogenophaga sp. LA-38 isolated from sludge.</title>
        <authorList>
            <person name="Im W.-T."/>
        </authorList>
    </citation>
    <scope>NUCLEOTIDE SEQUENCE [LARGE SCALE GENOMIC DNA]</scope>
    <source>
        <strain evidence="2 3">LA-38</strain>
    </source>
</reference>
<keyword evidence="1" id="KW-0812">Transmembrane</keyword>
<name>A0A372EKA7_9BURK</name>